<evidence type="ECO:0000313" key="14">
    <source>
        <dbReference type="Proteomes" id="UP001179600"/>
    </source>
</evidence>
<feature type="transmembrane region" description="Helical" evidence="11">
    <location>
        <begin position="34"/>
        <end position="57"/>
    </location>
</feature>
<keyword evidence="6 11" id="KW-0812">Transmembrane</keyword>
<evidence type="ECO:0000256" key="6">
    <source>
        <dbReference type="ARBA" id="ARBA00022692"/>
    </source>
</evidence>
<evidence type="ECO:0000256" key="1">
    <source>
        <dbReference type="ARBA" id="ARBA00000085"/>
    </source>
</evidence>
<dbReference type="AlphaFoldDB" id="A0AAF0BHI4"/>
<evidence type="ECO:0000313" key="13">
    <source>
        <dbReference type="EMBL" id="WCG21981.1"/>
    </source>
</evidence>
<dbReference type="EC" id="2.7.13.3" evidence="3"/>
<evidence type="ECO:0000256" key="4">
    <source>
        <dbReference type="ARBA" id="ARBA00022475"/>
    </source>
</evidence>
<sequence length="337" mass="39571">MKLFLKHHIGYILLFLCYAFLFALIVWLDGFHRLSVFIYAAILGLFLLIIFLVWQYFSQKHLYQMFQKKRVFGLKNDRTSDSSDLSQEVVELLNHQFDHYYREVTTMRNAREEHLTFINQWVHQMKTPIAVLKLMLEETPVERESMLEEIDKLQEGLQMALNVARMESFEQDFIIEQVSVREMILATIDDHKQNFIRHRVYPKILFKDDALIETDAKWFRFILYQIIGNSIKYAAGTGTDITFSLMRRGQALQLKITDSGSGIRKEDLPRVFRPFFTGYQGRSHKEATGMGLYMVAQLCEKLNHQVSIHSILDEGTEVTLTINEFEHIKSVDNLKNA</sequence>
<evidence type="ECO:0000256" key="8">
    <source>
        <dbReference type="ARBA" id="ARBA00022989"/>
    </source>
</evidence>
<dbReference type="Proteomes" id="UP001179600">
    <property type="component" value="Chromosome"/>
</dbReference>
<keyword evidence="8 11" id="KW-1133">Transmembrane helix</keyword>
<feature type="transmembrane region" description="Helical" evidence="11">
    <location>
        <begin position="9"/>
        <end position="28"/>
    </location>
</feature>
<keyword evidence="10 11" id="KW-0472">Membrane</keyword>
<keyword evidence="7 13" id="KW-0418">Kinase</keyword>
<dbReference type="GO" id="GO:0004721">
    <property type="term" value="F:phosphoprotein phosphatase activity"/>
    <property type="evidence" value="ECO:0007669"/>
    <property type="project" value="TreeGrafter"/>
</dbReference>
<evidence type="ECO:0000256" key="9">
    <source>
        <dbReference type="ARBA" id="ARBA00023012"/>
    </source>
</evidence>
<keyword evidence="5" id="KW-0808">Transferase</keyword>
<organism evidence="13 14">
    <name type="scientific">Vagococcus lutrae</name>
    <dbReference type="NCBI Taxonomy" id="81947"/>
    <lineage>
        <taxon>Bacteria</taxon>
        <taxon>Bacillati</taxon>
        <taxon>Bacillota</taxon>
        <taxon>Bacilli</taxon>
        <taxon>Lactobacillales</taxon>
        <taxon>Enterococcaceae</taxon>
        <taxon>Vagococcus</taxon>
    </lineage>
</organism>
<dbReference type="InterPro" id="IPR050351">
    <property type="entry name" value="BphY/WalK/GraS-like"/>
</dbReference>
<dbReference type="GeneID" id="72384639"/>
<comment type="subcellular location">
    <subcellularLocation>
        <location evidence="2">Cell membrane</location>
        <topology evidence="2">Multi-pass membrane protein</topology>
    </subcellularLocation>
</comment>
<dbReference type="PRINTS" id="PR00344">
    <property type="entry name" value="BCTRLSENSOR"/>
</dbReference>
<dbReference type="PANTHER" id="PTHR45453">
    <property type="entry name" value="PHOSPHATE REGULON SENSOR PROTEIN PHOR"/>
    <property type="match status" value="1"/>
</dbReference>
<accession>A0AAF0BHI4</accession>
<evidence type="ECO:0000256" key="7">
    <source>
        <dbReference type="ARBA" id="ARBA00022777"/>
    </source>
</evidence>
<dbReference type="Pfam" id="PF02518">
    <property type="entry name" value="HATPase_c"/>
    <property type="match status" value="1"/>
</dbReference>
<dbReference type="InterPro" id="IPR005467">
    <property type="entry name" value="His_kinase_dom"/>
</dbReference>
<dbReference type="SMART" id="SM00387">
    <property type="entry name" value="HATPase_c"/>
    <property type="match status" value="1"/>
</dbReference>
<feature type="domain" description="Histidine kinase" evidence="12">
    <location>
        <begin position="120"/>
        <end position="326"/>
    </location>
</feature>
<evidence type="ECO:0000256" key="11">
    <source>
        <dbReference type="SAM" id="Phobius"/>
    </source>
</evidence>
<evidence type="ECO:0000256" key="3">
    <source>
        <dbReference type="ARBA" id="ARBA00012438"/>
    </source>
</evidence>
<evidence type="ECO:0000256" key="2">
    <source>
        <dbReference type="ARBA" id="ARBA00004651"/>
    </source>
</evidence>
<dbReference type="EMBL" id="CP116507">
    <property type="protein sequence ID" value="WCG21981.1"/>
    <property type="molecule type" value="Genomic_DNA"/>
</dbReference>
<dbReference type="InterPro" id="IPR036890">
    <property type="entry name" value="HATPase_C_sf"/>
</dbReference>
<name>A0AAF0BHI4_9ENTE</name>
<evidence type="ECO:0000259" key="12">
    <source>
        <dbReference type="PROSITE" id="PS50109"/>
    </source>
</evidence>
<reference evidence="13" key="1">
    <citation type="submission" date="2023-01" db="EMBL/GenBank/DDBJ databases">
        <title>Oxazolidinone resistance genes in florfenicol resistant enterococci from beef cattle and veal calves at slaughter.</title>
        <authorList>
            <person name="Biggel M."/>
        </authorList>
    </citation>
    <scope>NUCLEOTIDE SEQUENCE</scope>
    <source>
        <strain evidence="13">K204-1</strain>
    </source>
</reference>
<comment type="catalytic activity">
    <reaction evidence="1">
        <text>ATP + protein L-histidine = ADP + protein N-phospho-L-histidine.</text>
        <dbReference type="EC" id="2.7.13.3"/>
    </reaction>
</comment>
<evidence type="ECO:0000256" key="10">
    <source>
        <dbReference type="ARBA" id="ARBA00023136"/>
    </source>
</evidence>
<proteinExistence type="predicted"/>
<dbReference type="GO" id="GO:0016036">
    <property type="term" value="P:cellular response to phosphate starvation"/>
    <property type="evidence" value="ECO:0007669"/>
    <property type="project" value="TreeGrafter"/>
</dbReference>
<keyword evidence="9" id="KW-0902">Two-component regulatory system</keyword>
<dbReference type="PANTHER" id="PTHR45453:SF2">
    <property type="entry name" value="HISTIDINE KINASE"/>
    <property type="match status" value="1"/>
</dbReference>
<dbReference type="GO" id="GO:0005886">
    <property type="term" value="C:plasma membrane"/>
    <property type="evidence" value="ECO:0007669"/>
    <property type="project" value="UniProtKB-SubCell"/>
</dbReference>
<gene>
    <name evidence="13" type="ORF">PML95_06145</name>
</gene>
<dbReference type="SUPFAM" id="SSF55874">
    <property type="entry name" value="ATPase domain of HSP90 chaperone/DNA topoisomerase II/histidine kinase"/>
    <property type="match status" value="1"/>
</dbReference>
<dbReference type="GO" id="GO:0000155">
    <property type="term" value="F:phosphorelay sensor kinase activity"/>
    <property type="evidence" value="ECO:0007669"/>
    <property type="project" value="TreeGrafter"/>
</dbReference>
<keyword evidence="4" id="KW-1003">Cell membrane</keyword>
<dbReference type="RefSeq" id="WP_202584892.1">
    <property type="nucleotide sequence ID" value="NZ_BKBT01000002.1"/>
</dbReference>
<dbReference type="Gene3D" id="3.30.565.10">
    <property type="entry name" value="Histidine kinase-like ATPase, C-terminal domain"/>
    <property type="match status" value="1"/>
</dbReference>
<evidence type="ECO:0000256" key="5">
    <source>
        <dbReference type="ARBA" id="ARBA00022679"/>
    </source>
</evidence>
<dbReference type="PROSITE" id="PS50109">
    <property type="entry name" value="HIS_KIN"/>
    <property type="match status" value="1"/>
</dbReference>
<protein>
    <recommendedName>
        <fullName evidence="3">histidine kinase</fullName>
        <ecNumber evidence="3">2.7.13.3</ecNumber>
    </recommendedName>
</protein>
<dbReference type="InterPro" id="IPR003594">
    <property type="entry name" value="HATPase_dom"/>
</dbReference>
<dbReference type="InterPro" id="IPR004358">
    <property type="entry name" value="Sig_transdc_His_kin-like_C"/>
</dbReference>